<evidence type="ECO:0000313" key="2">
    <source>
        <dbReference type="Proteomes" id="UP001164746"/>
    </source>
</evidence>
<dbReference type="EMBL" id="CP111020">
    <property type="protein sequence ID" value="WAR15693.1"/>
    <property type="molecule type" value="Genomic_DNA"/>
</dbReference>
<protein>
    <submittedName>
        <fullName evidence="1">Uncharacterized protein</fullName>
    </submittedName>
</protein>
<name>A0ABY7F0I8_MYAAR</name>
<dbReference type="Proteomes" id="UP001164746">
    <property type="component" value="Chromosome 9"/>
</dbReference>
<reference evidence="1" key="1">
    <citation type="submission" date="2022-11" db="EMBL/GenBank/DDBJ databases">
        <title>Centuries of genome instability and evolution in soft-shell clam transmissible cancer (bioRxiv).</title>
        <authorList>
            <person name="Hart S.F.M."/>
            <person name="Yonemitsu M.A."/>
            <person name="Giersch R.M."/>
            <person name="Beal B.F."/>
            <person name="Arriagada G."/>
            <person name="Davis B.W."/>
            <person name="Ostrander E.A."/>
            <person name="Goff S.P."/>
            <person name="Metzger M.J."/>
        </authorList>
    </citation>
    <scope>NUCLEOTIDE SEQUENCE</scope>
    <source>
        <strain evidence="1">MELC-2E11</strain>
        <tissue evidence="1">Siphon/mantle</tissue>
    </source>
</reference>
<accession>A0ABY7F0I8</accession>
<organism evidence="1 2">
    <name type="scientific">Mya arenaria</name>
    <name type="common">Soft-shell clam</name>
    <dbReference type="NCBI Taxonomy" id="6604"/>
    <lineage>
        <taxon>Eukaryota</taxon>
        <taxon>Metazoa</taxon>
        <taxon>Spiralia</taxon>
        <taxon>Lophotrochozoa</taxon>
        <taxon>Mollusca</taxon>
        <taxon>Bivalvia</taxon>
        <taxon>Autobranchia</taxon>
        <taxon>Heteroconchia</taxon>
        <taxon>Euheterodonta</taxon>
        <taxon>Imparidentia</taxon>
        <taxon>Neoheterodontei</taxon>
        <taxon>Myida</taxon>
        <taxon>Myoidea</taxon>
        <taxon>Myidae</taxon>
        <taxon>Mya</taxon>
    </lineage>
</organism>
<sequence length="145" mass="16347">MLNVQLDHVERAIAEVKNFKNLTNRINLSLFSKSNMFTINHIPDLANKSKDVYVCQMIPSMEEAFGHRTNHGLASRVFLIIPASGNEIHVSLPKFGRIAWGVQSILLTTITSWSGGYDINVTSNVHRFLKQAVPDFIVISLRLKE</sequence>
<proteinExistence type="predicted"/>
<gene>
    <name evidence="1" type="ORF">MAR_005798</name>
</gene>
<keyword evidence="2" id="KW-1185">Reference proteome</keyword>
<evidence type="ECO:0000313" key="1">
    <source>
        <dbReference type="EMBL" id="WAR15693.1"/>
    </source>
</evidence>